<dbReference type="InterPro" id="IPR006151">
    <property type="entry name" value="Shikm_DH/Glu-tRNA_Rdtase"/>
</dbReference>
<evidence type="ECO:0000256" key="11">
    <source>
        <dbReference type="PIRSR" id="PIRSR000445-3"/>
    </source>
</evidence>
<evidence type="ECO:0000259" key="14">
    <source>
        <dbReference type="Pfam" id="PF00745"/>
    </source>
</evidence>
<sequence>MIQLVGIKKNIDIKIREKLALHAKKQEIYTKELLNYFDEVVIISTCNRTEIYFNGSLSGEEGLKKVFEIFNWDINLIEYCFYLDEEETVKHLMEVVCGFHSRILGEDQILGQIKTAYQNSLEMGAVKLELQRLFQDAITCGKKFRTEGRLYEIPVSSSSIAVNDAMDRNAKKFMVIGYGEVGKLVVKYALSHNIYSLNLVVRNVEKIESIDDPRVRVMNYTDGREIVNEMDCVISCTSAPHLIIEKKHIKEQGNKIIIFDLAVPRDVDEKVKDYERIELLDIDDISSIDDENKKLRDERMQYFKYIPHQYIKEYLEWKTLRGIANNIKELKISGSKVVEERCKTFSHKCKNPNDIKLANVLIKSTSDAYVNRAIEVLKEEKLKGSEEECLRILNKIFQI</sequence>
<evidence type="ECO:0000313" key="18">
    <source>
        <dbReference type="Proteomes" id="UP000775179"/>
    </source>
</evidence>
<name>A0ABD4RJN5_9CLOT</name>
<dbReference type="GeneID" id="66301110"/>
<dbReference type="Pfam" id="PF05201">
    <property type="entry name" value="GlutR_N"/>
    <property type="match status" value="1"/>
</dbReference>
<dbReference type="GO" id="GO:0008883">
    <property type="term" value="F:glutamyl-tRNA reductase activity"/>
    <property type="evidence" value="ECO:0007669"/>
    <property type="project" value="UniProtKB-UniRule"/>
</dbReference>
<comment type="similarity">
    <text evidence="2 8 13">Belongs to the glutamyl-tRNA reductase family.</text>
</comment>
<feature type="binding site" evidence="8 10">
    <location>
        <begin position="45"/>
        <end position="48"/>
    </location>
    <ligand>
        <name>substrate</name>
    </ligand>
</feature>
<dbReference type="InterPro" id="IPR015895">
    <property type="entry name" value="4pyrrol_synth_GluRdtase_N"/>
</dbReference>
<evidence type="ECO:0000313" key="17">
    <source>
        <dbReference type="EMBL" id="MBX7291164.1"/>
    </source>
</evidence>
<dbReference type="Gene3D" id="3.40.50.720">
    <property type="entry name" value="NAD(P)-binding Rossmann-like Domain"/>
    <property type="match status" value="1"/>
</dbReference>
<dbReference type="FunFam" id="3.30.460.30:FF:000001">
    <property type="entry name" value="Glutamyl-tRNA reductase"/>
    <property type="match status" value="1"/>
</dbReference>
<dbReference type="PROSITE" id="PS00747">
    <property type="entry name" value="GLUTR"/>
    <property type="match status" value="1"/>
</dbReference>
<feature type="active site" description="Nucleophile" evidence="8 9">
    <location>
        <position position="46"/>
    </location>
</feature>
<protein>
    <recommendedName>
        <fullName evidence="3 8">Glutamyl-tRNA reductase</fullName>
        <shortName evidence="8">GluTR</shortName>
        <ecNumber evidence="3 8">1.2.1.70</ecNumber>
    </recommendedName>
</protein>
<dbReference type="InterPro" id="IPR036291">
    <property type="entry name" value="NAD(P)-bd_dom_sf"/>
</dbReference>
<keyword evidence="5 8" id="KW-0560">Oxidoreductase</keyword>
<dbReference type="Pfam" id="PF00745">
    <property type="entry name" value="GlutR_dimer"/>
    <property type="match status" value="1"/>
</dbReference>
<comment type="miscellaneous">
    <text evidence="8">During catalysis, the active site Cys acts as a nucleophile attacking the alpha-carbonyl group of tRNA-bound glutamate with the formation of a thioester intermediate between enzyme and glutamate, and the concomitant release of tRNA(Glu). The thioester intermediate is finally reduced by direct hydride transfer from NADPH, to form the product GSA.</text>
</comment>
<proteinExistence type="inferred from homology"/>
<feature type="site" description="Important for activity" evidence="8 12">
    <location>
        <position position="91"/>
    </location>
</feature>
<evidence type="ECO:0000256" key="4">
    <source>
        <dbReference type="ARBA" id="ARBA00022857"/>
    </source>
</evidence>
<dbReference type="InterPro" id="IPR018214">
    <property type="entry name" value="GluRdtase_CS"/>
</dbReference>
<dbReference type="NCBIfam" id="TIGR01035">
    <property type="entry name" value="hemA"/>
    <property type="match status" value="1"/>
</dbReference>
<keyword evidence="4 8" id="KW-0521">NADP</keyword>
<dbReference type="EMBL" id="JAIFTX010000018">
    <property type="protein sequence ID" value="MBX7291164.1"/>
    <property type="molecule type" value="Genomic_DNA"/>
</dbReference>
<dbReference type="InterPro" id="IPR000343">
    <property type="entry name" value="4pyrrol_synth_GluRdtase"/>
</dbReference>
<dbReference type="PANTHER" id="PTHR43013">
    <property type="entry name" value="GLUTAMYL-TRNA REDUCTASE"/>
    <property type="match status" value="1"/>
</dbReference>
<dbReference type="PANTHER" id="PTHR43013:SF1">
    <property type="entry name" value="GLUTAMYL-TRNA REDUCTASE"/>
    <property type="match status" value="1"/>
</dbReference>
<comment type="function">
    <text evidence="8">Catalyzes the NADPH-dependent reduction of glutamyl-tRNA(Glu) to glutamate 1-semialdehyde (GSA).</text>
</comment>
<feature type="binding site" evidence="8 11">
    <location>
        <begin position="177"/>
        <end position="182"/>
    </location>
    <ligand>
        <name>NADP(+)</name>
        <dbReference type="ChEBI" id="CHEBI:58349"/>
    </ligand>
</feature>
<comment type="domain">
    <text evidence="8">Possesses an unusual extended V-shaped dimeric structure with each monomer consisting of three distinct domains arranged along a curved 'spinal' alpha-helix. The N-terminal catalytic domain specifically recognizes the glutamate moiety of the substrate. The second domain is the NADPH-binding domain, and the third C-terminal domain is responsible for dimerization.</text>
</comment>
<dbReference type="RefSeq" id="WP_021875101.1">
    <property type="nucleotide sequence ID" value="NZ_CP018624.1"/>
</dbReference>
<evidence type="ECO:0000256" key="6">
    <source>
        <dbReference type="ARBA" id="ARBA00023244"/>
    </source>
</evidence>
<comment type="pathway">
    <text evidence="1 8 13">Porphyrin-containing compound metabolism; protoporphyrin-IX biosynthesis; 5-aminolevulinate from L-glutamyl-tRNA(Glu): step 1/2.</text>
</comment>
<evidence type="ECO:0000256" key="10">
    <source>
        <dbReference type="PIRSR" id="PIRSR000445-2"/>
    </source>
</evidence>
<feature type="binding site" evidence="8 10">
    <location>
        <begin position="106"/>
        <end position="108"/>
    </location>
    <ligand>
        <name>substrate</name>
    </ligand>
</feature>
<evidence type="ECO:0000259" key="16">
    <source>
        <dbReference type="Pfam" id="PF05201"/>
    </source>
</evidence>
<dbReference type="SUPFAM" id="SSF69742">
    <property type="entry name" value="Glutamyl tRNA-reductase catalytic, N-terminal domain"/>
    <property type="match status" value="1"/>
</dbReference>
<feature type="binding site" evidence="8 10">
    <location>
        <position position="101"/>
    </location>
    <ligand>
        <name>substrate</name>
    </ligand>
</feature>
<evidence type="ECO:0000256" key="5">
    <source>
        <dbReference type="ARBA" id="ARBA00023002"/>
    </source>
</evidence>
<evidence type="ECO:0000256" key="13">
    <source>
        <dbReference type="RuleBase" id="RU000584"/>
    </source>
</evidence>
<accession>A0ABD4RJN5</accession>
<evidence type="ECO:0000256" key="8">
    <source>
        <dbReference type="HAMAP-Rule" id="MF_00087"/>
    </source>
</evidence>
<dbReference type="Pfam" id="PF01488">
    <property type="entry name" value="Shikimate_DH"/>
    <property type="match status" value="1"/>
</dbReference>
<evidence type="ECO:0000259" key="15">
    <source>
        <dbReference type="Pfam" id="PF01488"/>
    </source>
</evidence>
<feature type="domain" description="Tetrapyrrole biosynthesis glutamyl-tRNA reductase dimerisation" evidence="14">
    <location>
        <begin position="309"/>
        <end position="399"/>
    </location>
</feature>
<feature type="binding site" evidence="8 10">
    <location>
        <position position="112"/>
    </location>
    <ligand>
        <name>substrate</name>
    </ligand>
</feature>
<dbReference type="Proteomes" id="UP000775179">
    <property type="component" value="Unassembled WGS sequence"/>
</dbReference>
<evidence type="ECO:0000256" key="9">
    <source>
        <dbReference type="PIRSR" id="PIRSR000445-1"/>
    </source>
</evidence>
<evidence type="ECO:0000256" key="12">
    <source>
        <dbReference type="PIRSR" id="PIRSR000445-4"/>
    </source>
</evidence>
<reference evidence="17 18" key="1">
    <citation type="submission" date="2021-08" db="EMBL/GenBank/DDBJ databases">
        <title>Genome sequence analysis of Clostridium chauvoei strains of European origin and evaluation of typing options for outbreak investigations.</title>
        <authorList>
            <person name="Abdel-Glil M."/>
            <person name="Thomas P."/>
            <person name="Seyboldt C."/>
        </authorList>
    </citation>
    <scope>NUCLEOTIDE SEQUENCE [LARGE SCALE GENOMIC DNA]</scope>
    <source>
        <strain evidence="17 18">S0260-09</strain>
    </source>
</reference>
<dbReference type="PIRSF" id="PIRSF000445">
    <property type="entry name" value="4pyrrol_synth_GluRdtase"/>
    <property type="match status" value="1"/>
</dbReference>
<organism evidence="17 18">
    <name type="scientific">Clostridium chauvoei</name>
    <dbReference type="NCBI Taxonomy" id="46867"/>
    <lineage>
        <taxon>Bacteria</taxon>
        <taxon>Bacillati</taxon>
        <taxon>Bacillota</taxon>
        <taxon>Clostridia</taxon>
        <taxon>Eubacteriales</taxon>
        <taxon>Clostridiaceae</taxon>
        <taxon>Clostridium</taxon>
    </lineage>
</organism>
<dbReference type="Gene3D" id="3.30.460.30">
    <property type="entry name" value="Glutamyl-tRNA reductase, N-terminal domain"/>
    <property type="match status" value="1"/>
</dbReference>
<dbReference type="KEGG" id="cchv:BTM20_04475"/>
<dbReference type="InterPro" id="IPR015896">
    <property type="entry name" value="4pyrrol_synth_GluRdtase_dimer"/>
</dbReference>
<keyword evidence="6 8" id="KW-0627">Porphyrin biosynthesis</keyword>
<comment type="caution">
    <text evidence="17">The sequence shown here is derived from an EMBL/GenBank/DDBJ whole genome shotgun (WGS) entry which is preliminary data.</text>
</comment>
<feature type="domain" description="Glutamyl-tRNA reductase N-terminal" evidence="16">
    <location>
        <begin position="9"/>
        <end position="147"/>
    </location>
</feature>
<evidence type="ECO:0000256" key="7">
    <source>
        <dbReference type="ARBA" id="ARBA00047464"/>
    </source>
</evidence>
<gene>
    <name evidence="8 17" type="primary">hemA</name>
    <name evidence="17" type="ORF">K4H94_09025</name>
</gene>
<dbReference type="SUPFAM" id="SSF51735">
    <property type="entry name" value="NAD(P)-binding Rossmann-fold domains"/>
    <property type="match status" value="1"/>
</dbReference>
<dbReference type="AlphaFoldDB" id="A0ABD4RJN5"/>
<dbReference type="GO" id="GO:0006782">
    <property type="term" value="P:protoporphyrinogen IX biosynthetic process"/>
    <property type="evidence" value="ECO:0007669"/>
    <property type="project" value="UniProtKB-UniRule"/>
</dbReference>
<comment type="catalytic activity">
    <reaction evidence="7 8 13">
        <text>(S)-4-amino-5-oxopentanoate + tRNA(Glu) + NADP(+) = L-glutamyl-tRNA(Glu) + NADPH + H(+)</text>
        <dbReference type="Rhea" id="RHEA:12344"/>
        <dbReference type="Rhea" id="RHEA-COMP:9663"/>
        <dbReference type="Rhea" id="RHEA-COMP:9680"/>
        <dbReference type="ChEBI" id="CHEBI:15378"/>
        <dbReference type="ChEBI" id="CHEBI:57501"/>
        <dbReference type="ChEBI" id="CHEBI:57783"/>
        <dbReference type="ChEBI" id="CHEBI:58349"/>
        <dbReference type="ChEBI" id="CHEBI:78442"/>
        <dbReference type="ChEBI" id="CHEBI:78520"/>
        <dbReference type="EC" id="1.2.1.70"/>
    </reaction>
</comment>
<evidence type="ECO:0000256" key="2">
    <source>
        <dbReference type="ARBA" id="ARBA00005916"/>
    </source>
</evidence>
<evidence type="ECO:0000256" key="3">
    <source>
        <dbReference type="ARBA" id="ARBA00012970"/>
    </source>
</evidence>
<dbReference type="InterPro" id="IPR036343">
    <property type="entry name" value="GluRdtase_N_sf"/>
</dbReference>
<comment type="subunit">
    <text evidence="8">Homodimer.</text>
</comment>
<dbReference type="HAMAP" id="MF_00087">
    <property type="entry name" value="Glu_tRNA_reductase"/>
    <property type="match status" value="1"/>
</dbReference>
<feature type="domain" description="Quinate/shikimate 5-dehydrogenase/glutamyl-tRNA reductase" evidence="15">
    <location>
        <begin position="167"/>
        <end position="288"/>
    </location>
</feature>
<evidence type="ECO:0000256" key="1">
    <source>
        <dbReference type="ARBA" id="ARBA00005059"/>
    </source>
</evidence>
<dbReference type="EC" id="1.2.1.70" evidence="3 8"/>